<dbReference type="Pfam" id="PF13646">
    <property type="entry name" value="HEAT_2"/>
    <property type="match status" value="1"/>
</dbReference>
<dbReference type="InterPro" id="IPR016024">
    <property type="entry name" value="ARM-type_fold"/>
</dbReference>
<protein>
    <submittedName>
        <fullName evidence="2">HEAT repeat domain-containing protein</fullName>
    </submittedName>
</protein>
<dbReference type="SUPFAM" id="SSF48371">
    <property type="entry name" value="ARM repeat"/>
    <property type="match status" value="1"/>
</dbReference>
<keyword evidence="1" id="KW-0812">Transmembrane</keyword>
<sequence length="343" mass="40567">MINQDILFLAIITLSLMCLLFLLLLYLTIRKAKEIKKRREIEDYKNKINTQIFSIIAEGKRYRGIGCETAIKQKAMEELLSRYVKILEGEDEKKRLSDLASHCLQGYYRKRLKSKKWSHRMNALYHIEDFYMIKLLDEVVILSKKKNITHQEMIHVLRILATFQYNGFKEVLHYHDLSEYEYRSILMRLNHDLFDQFILSFHKSTPPLQYAILDVISLKKAIEYRFFTENIFMSYKGEVKLRALKALAEIGYVSNIEPYLQLLYSSSWQERMVAAKLIGSIQEEKGIPRLIELLHDQIWWVRQQAGQSISQFPNGKAILQSVLETSKDTFARDMAWDWLHKGV</sequence>
<dbReference type="RefSeq" id="WP_306076439.1">
    <property type="nucleotide sequence ID" value="NZ_JAROBZ020000001.1"/>
</dbReference>
<dbReference type="InterPro" id="IPR011989">
    <property type="entry name" value="ARM-like"/>
</dbReference>
<comment type="caution">
    <text evidence="2">The sequence shown here is derived from an EMBL/GenBank/DDBJ whole genome shotgun (WGS) entry which is preliminary data.</text>
</comment>
<keyword evidence="3" id="KW-1185">Reference proteome</keyword>
<organism evidence="2 3">
    <name type="scientific">Neobacillus driksii</name>
    <dbReference type="NCBI Taxonomy" id="3035913"/>
    <lineage>
        <taxon>Bacteria</taxon>
        <taxon>Bacillati</taxon>
        <taxon>Bacillota</taxon>
        <taxon>Bacilli</taxon>
        <taxon>Bacillales</taxon>
        <taxon>Bacillaceae</taxon>
        <taxon>Neobacillus</taxon>
    </lineage>
</organism>
<keyword evidence="1" id="KW-0472">Membrane</keyword>
<evidence type="ECO:0000256" key="1">
    <source>
        <dbReference type="SAM" id="Phobius"/>
    </source>
</evidence>
<dbReference type="Gene3D" id="1.25.10.10">
    <property type="entry name" value="Leucine-rich Repeat Variant"/>
    <property type="match status" value="1"/>
</dbReference>
<keyword evidence="1" id="KW-1133">Transmembrane helix</keyword>
<feature type="transmembrane region" description="Helical" evidence="1">
    <location>
        <begin position="6"/>
        <end position="29"/>
    </location>
</feature>
<evidence type="ECO:0000313" key="3">
    <source>
        <dbReference type="Proteomes" id="UP001241748"/>
    </source>
</evidence>
<accession>A0ABV4YWH4</accession>
<evidence type="ECO:0000313" key="2">
    <source>
        <dbReference type="EMBL" id="MFB3169206.1"/>
    </source>
</evidence>
<dbReference type="EMBL" id="JAROBZ020000001">
    <property type="protein sequence ID" value="MFB3169206.1"/>
    <property type="molecule type" value="Genomic_DNA"/>
</dbReference>
<gene>
    <name evidence="2" type="ORF">P5G62_018940</name>
</gene>
<proteinExistence type="predicted"/>
<dbReference type="Proteomes" id="UP001241748">
    <property type="component" value="Unassembled WGS sequence"/>
</dbReference>
<name>A0ABV4YWH4_9BACI</name>
<reference evidence="2 3" key="1">
    <citation type="submission" date="2024-05" db="EMBL/GenBank/DDBJ databases">
        <authorList>
            <person name="Venkateswaran K."/>
        </authorList>
    </citation>
    <scope>NUCLEOTIDE SEQUENCE [LARGE SCALE GENOMIC DNA]</scope>
    <source>
        <strain evidence="2 3">179-C4-2-HS</strain>
    </source>
</reference>